<evidence type="ECO:0000313" key="2">
    <source>
        <dbReference type="EMBL" id="GLZ79910.1"/>
    </source>
</evidence>
<dbReference type="EMBL" id="BSTX01000003">
    <property type="protein sequence ID" value="GLZ79910.1"/>
    <property type="molecule type" value="Genomic_DNA"/>
</dbReference>
<evidence type="ECO:0000313" key="3">
    <source>
        <dbReference type="Proteomes" id="UP001165079"/>
    </source>
</evidence>
<protein>
    <submittedName>
        <fullName evidence="2">Uncharacterized protein</fullName>
    </submittedName>
</protein>
<dbReference type="RefSeq" id="WP_285665049.1">
    <property type="nucleotide sequence ID" value="NZ_BSTX01000003.1"/>
</dbReference>
<keyword evidence="1" id="KW-0472">Membrane</keyword>
<feature type="transmembrane region" description="Helical" evidence="1">
    <location>
        <begin position="30"/>
        <end position="51"/>
    </location>
</feature>
<organism evidence="2 3">
    <name type="scientific">Actinorhabdospora filicis</name>
    <dbReference type="NCBI Taxonomy" id="1785913"/>
    <lineage>
        <taxon>Bacteria</taxon>
        <taxon>Bacillati</taxon>
        <taxon>Actinomycetota</taxon>
        <taxon>Actinomycetes</taxon>
        <taxon>Micromonosporales</taxon>
        <taxon>Micromonosporaceae</taxon>
        <taxon>Actinorhabdospora</taxon>
    </lineage>
</organism>
<gene>
    <name evidence="2" type="ORF">Afil01_47170</name>
</gene>
<comment type="caution">
    <text evidence="2">The sequence shown here is derived from an EMBL/GenBank/DDBJ whole genome shotgun (WGS) entry which is preliminary data.</text>
</comment>
<keyword evidence="1" id="KW-1133">Transmembrane helix</keyword>
<feature type="transmembrane region" description="Helical" evidence="1">
    <location>
        <begin position="5"/>
        <end position="24"/>
    </location>
</feature>
<reference evidence="2" key="1">
    <citation type="submission" date="2023-03" db="EMBL/GenBank/DDBJ databases">
        <title>Actinorhabdospora filicis NBRC 111898.</title>
        <authorList>
            <person name="Ichikawa N."/>
            <person name="Sato H."/>
            <person name="Tonouchi N."/>
        </authorList>
    </citation>
    <scope>NUCLEOTIDE SEQUENCE</scope>
    <source>
        <strain evidence="2">NBRC 111898</strain>
    </source>
</reference>
<evidence type="ECO:0000256" key="1">
    <source>
        <dbReference type="SAM" id="Phobius"/>
    </source>
</evidence>
<keyword evidence="3" id="KW-1185">Reference proteome</keyword>
<name>A0A9W6WCL5_9ACTN</name>
<sequence>MNFRLVAWLVGGAVALVLVGWLAVKIFFALLGWAIYLAIGAVVILGAVYGVKRIKKALADGSIRRSLPR</sequence>
<dbReference type="AlphaFoldDB" id="A0A9W6WCL5"/>
<proteinExistence type="predicted"/>
<dbReference type="Proteomes" id="UP001165079">
    <property type="component" value="Unassembled WGS sequence"/>
</dbReference>
<accession>A0A9W6WCL5</accession>
<keyword evidence="1" id="KW-0812">Transmembrane</keyword>